<accession>A0A803W1Q8</accession>
<proteinExistence type="inferred from homology"/>
<keyword evidence="2" id="KW-0963">Cytoplasm</keyword>
<evidence type="ECO:0000256" key="1">
    <source>
        <dbReference type="ARBA" id="ARBA00004607"/>
    </source>
</evidence>
<evidence type="ECO:0000256" key="8">
    <source>
        <dbReference type="ARBA" id="ARBA00045673"/>
    </source>
</evidence>
<dbReference type="GO" id="GO:0030674">
    <property type="term" value="F:protein-macromolecule adaptor activity"/>
    <property type="evidence" value="ECO:0007669"/>
    <property type="project" value="Ensembl"/>
</dbReference>
<reference evidence="10" key="3">
    <citation type="submission" date="2025-09" db="UniProtKB">
        <authorList>
            <consortium name="Ensembl"/>
        </authorList>
    </citation>
    <scope>IDENTIFICATION</scope>
</reference>
<reference evidence="10" key="2">
    <citation type="submission" date="2025-08" db="UniProtKB">
        <authorList>
            <consortium name="Ensembl"/>
        </authorList>
    </citation>
    <scope>IDENTIFICATION</scope>
</reference>
<keyword evidence="3" id="KW-0597">Phosphoprotein</keyword>
<protein>
    <recommendedName>
        <fullName evidence="7">Centriolar satellite-associated tubulin polyglutamylase complex regulator 1</fullName>
    </recommendedName>
</protein>
<comment type="subcellular location">
    <subcellularLocation>
        <location evidence="1">Cytoplasm</location>
        <location evidence="1">Cytoskeleton</location>
        <location evidence="1">Microtubule organizing center</location>
        <location evidence="1">Centrosome</location>
        <location evidence="1">Centriolar satellite</location>
    </subcellularLocation>
</comment>
<name>A0A803W1Q8_FICAL</name>
<dbReference type="Proteomes" id="UP000016665">
    <property type="component" value="Chromosome 5"/>
</dbReference>
<evidence type="ECO:0000256" key="6">
    <source>
        <dbReference type="ARBA" id="ARBA00033750"/>
    </source>
</evidence>
<reference evidence="10 11" key="1">
    <citation type="journal article" date="2012" name="Nature">
        <title>The genomic landscape of species divergence in Ficedula flycatchers.</title>
        <authorList>
            <person name="Ellegren H."/>
            <person name="Smeds L."/>
            <person name="Burri R."/>
            <person name="Olason P.I."/>
            <person name="Backstrom N."/>
            <person name="Kawakami T."/>
            <person name="Kunstner A."/>
            <person name="Makinen H."/>
            <person name="Nadachowska-Brzyska K."/>
            <person name="Qvarnstrom A."/>
            <person name="Uebbing S."/>
            <person name="Wolf J.B."/>
        </authorList>
    </citation>
    <scope>NUCLEOTIDE SEQUENCE [LARGE SCALE GENOMIC DNA]</scope>
</reference>
<sequence length="238" mass="26087">MEMAVWACIISALNMQDAVELCLFAVSAMYNIEQQFKPQSGRSGGCFVSFKLLSVLLEFLESVAAIYQDLLAGKNPNTVIVPTSSSGQHRQRQPPNDCNPLEGVEASLFYQCLESLCDRSKYSCPPSALVKEILSSVQRMTFYGFLMALAKDQGINRALGALPDKGDLFLDPAMDQELEKLVAQVSGLSLSASSSADTANMPVRNSPRINSPWKPLHHRRKMDAESEGSNEETDSSEN</sequence>
<feature type="compositionally biased region" description="Acidic residues" evidence="9">
    <location>
        <begin position="225"/>
        <end position="238"/>
    </location>
</feature>
<comment type="function">
    <text evidence="8">Regulator of the tubulin polyglutamylase complex (TPGC) that controls cytoskeletal organization, nuclear shape, and cilium disassembly by balancing microtubule and actin assembly. Regulates the assembly and stability of the TPGC and thereby modulates polyglutamylation of the microtubule, which antagonizes MAP4 binding.</text>
</comment>
<dbReference type="InterPro" id="IPR038968">
    <property type="entry name" value="CSTPP1"/>
</dbReference>
<dbReference type="GeneTree" id="ENSGT00390000012935"/>
<dbReference type="AlphaFoldDB" id="A0A803W1Q8"/>
<dbReference type="GO" id="GO:0061523">
    <property type="term" value="P:cilium disassembly"/>
    <property type="evidence" value="ECO:0007669"/>
    <property type="project" value="Ensembl"/>
</dbReference>
<keyword evidence="4" id="KW-0493">Microtubule</keyword>
<dbReference type="Ensembl" id="ENSFALT00000042476.1">
    <property type="protein sequence ID" value="ENSFALP00000028914.1"/>
    <property type="gene ID" value="ENSFALG00000024272.1"/>
</dbReference>
<comment type="similarity">
    <text evidence="6">Belongs to the CSTPP1 family.</text>
</comment>
<evidence type="ECO:0000256" key="9">
    <source>
        <dbReference type="SAM" id="MobiDB-lite"/>
    </source>
</evidence>
<evidence type="ECO:0000313" key="11">
    <source>
        <dbReference type="Proteomes" id="UP000016665"/>
    </source>
</evidence>
<dbReference type="GO" id="GO:0046785">
    <property type="term" value="P:microtubule polymerization"/>
    <property type="evidence" value="ECO:0007669"/>
    <property type="project" value="Ensembl"/>
</dbReference>
<gene>
    <name evidence="10" type="primary">CSTPP1</name>
</gene>
<organism evidence="10 11">
    <name type="scientific">Ficedula albicollis</name>
    <name type="common">Collared flycatcher</name>
    <name type="synonym">Muscicapa albicollis</name>
    <dbReference type="NCBI Taxonomy" id="59894"/>
    <lineage>
        <taxon>Eukaryota</taxon>
        <taxon>Metazoa</taxon>
        <taxon>Chordata</taxon>
        <taxon>Craniata</taxon>
        <taxon>Vertebrata</taxon>
        <taxon>Euteleostomi</taxon>
        <taxon>Archelosauria</taxon>
        <taxon>Archosauria</taxon>
        <taxon>Dinosauria</taxon>
        <taxon>Saurischia</taxon>
        <taxon>Theropoda</taxon>
        <taxon>Coelurosauria</taxon>
        <taxon>Aves</taxon>
        <taxon>Neognathae</taxon>
        <taxon>Neoaves</taxon>
        <taxon>Telluraves</taxon>
        <taxon>Australaves</taxon>
        <taxon>Passeriformes</taxon>
        <taxon>Muscicapidae</taxon>
        <taxon>Ficedula</taxon>
    </lineage>
</organism>
<keyword evidence="11" id="KW-1185">Reference proteome</keyword>
<dbReference type="PANTHER" id="PTHR34252">
    <property type="entry name" value="UPF0705 PROTEIN C11ORF49"/>
    <property type="match status" value="1"/>
</dbReference>
<evidence type="ECO:0000256" key="3">
    <source>
        <dbReference type="ARBA" id="ARBA00022553"/>
    </source>
</evidence>
<evidence type="ECO:0000256" key="5">
    <source>
        <dbReference type="ARBA" id="ARBA00023212"/>
    </source>
</evidence>
<dbReference type="GO" id="GO:0034451">
    <property type="term" value="C:centriolar satellite"/>
    <property type="evidence" value="ECO:0007669"/>
    <property type="project" value="UniProtKB-SubCell"/>
</dbReference>
<keyword evidence="5" id="KW-0206">Cytoskeleton</keyword>
<evidence type="ECO:0000256" key="4">
    <source>
        <dbReference type="ARBA" id="ARBA00022701"/>
    </source>
</evidence>
<evidence type="ECO:0000313" key="10">
    <source>
        <dbReference type="Ensembl" id="ENSFALP00000028914.1"/>
    </source>
</evidence>
<dbReference type="GO" id="GO:0005874">
    <property type="term" value="C:microtubule"/>
    <property type="evidence" value="ECO:0007669"/>
    <property type="project" value="UniProtKB-KW"/>
</dbReference>
<evidence type="ECO:0000256" key="7">
    <source>
        <dbReference type="ARBA" id="ARBA00033769"/>
    </source>
</evidence>
<feature type="region of interest" description="Disordered" evidence="9">
    <location>
        <begin position="193"/>
        <end position="238"/>
    </location>
</feature>
<dbReference type="PANTHER" id="PTHR34252:SF1">
    <property type="entry name" value="CENTRIOLAR SATELLITE-ASSOCIATED TUBULIN POLYGLUTAMYLASE COMPLEX REGULATOR 1"/>
    <property type="match status" value="1"/>
</dbReference>
<evidence type="ECO:0000256" key="2">
    <source>
        <dbReference type="ARBA" id="ARBA00022490"/>
    </source>
</evidence>
<dbReference type="GO" id="GO:0061635">
    <property type="term" value="P:regulation of protein complex stability"/>
    <property type="evidence" value="ECO:0007669"/>
    <property type="project" value="Ensembl"/>
</dbReference>